<dbReference type="Proteomes" id="UP000186594">
    <property type="component" value="Unassembled WGS sequence"/>
</dbReference>
<dbReference type="EMBL" id="LXFE01001507">
    <property type="protein sequence ID" value="OLL23548.1"/>
    <property type="molecule type" value="Genomic_DNA"/>
</dbReference>
<name>A0A1U7LLN7_NEOID</name>
<dbReference type="InterPro" id="IPR004148">
    <property type="entry name" value="BAR_dom"/>
</dbReference>
<keyword evidence="3 6" id="KW-1133">Transmembrane helix</keyword>
<evidence type="ECO:0000256" key="6">
    <source>
        <dbReference type="SAM" id="Phobius"/>
    </source>
</evidence>
<dbReference type="InterPro" id="IPR031968">
    <property type="entry name" value="VASt"/>
</dbReference>
<keyword evidence="10" id="KW-1185">Reference proteome</keyword>
<comment type="subcellular location">
    <subcellularLocation>
        <location evidence="1">Membrane</location>
    </subcellularLocation>
</comment>
<reference evidence="9 10" key="1">
    <citation type="submission" date="2016-04" db="EMBL/GenBank/DDBJ databases">
        <title>Evolutionary innovation and constraint leading to complex multicellularity in the Ascomycota.</title>
        <authorList>
            <person name="Cisse O."/>
            <person name="Nguyen A."/>
            <person name="Hewitt D.A."/>
            <person name="Jedd G."/>
            <person name="Stajich J.E."/>
        </authorList>
    </citation>
    <scope>NUCLEOTIDE SEQUENCE [LARGE SCALE GENOMIC DNA]</scope>
    <source>
        <strain evidence="9 10">DAH-3</strain>
    </source>
</reference>
<evidence type="ECO:0000259" key="8">
    <source>
        <dbReference type="PROSITE" id="PS51778"/>
    </source>
</evidence>
<feature type="domain" description="PH" evidence="7">
    <location>
        <begin position="300"/>
        <end position="400"/>
    </location>
</feature>
<feature type="domain" description="VASt" evidence="8">
    <location>
        <begin position="784"/>
        <end position="955"/>
    </location>
</feature>
<feature type="region of interest" description="Disordered" evidence="5">
    <location>
        <begin position="736"/>
        <end position="757"/>
    </location>
</feature>
<gene>
    <name evidence="9" type="ORF">NEOLI_001633</name>
</gene>
<evidence type="ECO:0000313" key="9">
    <source>
        <dbReference type="EMBL" id="OLL23548.1"/>
    </source>
</evidence>
<dbReference type="GO" id="GO:0005737">
    <property type="term" value="C:cytoplasm"/>
    <property type="evidence" value="ECO:0007669"/>
    <property type="project" value="InterPro"/>
</dbReference>
<evidence type="ECO:0000256" key="4">
    <source>
        <dbReference type="ARBA" id="ARBA00023136"/>
    </source>
</evidence>
<dbReference type="InterPro" id="IPR027267">
    <property type="entry name" value="AH/BAR_dom_sf"/>
</dbReference>
<evidence type="ECO:0000256" key="3">
    <source>
        <dbReference type="ARBA" id="ARBA00022989"/>
    </source>
</evidence>
<dbReference type="InterPro" id="IPR001849">
    <property type="entry name" value="PH_domain"/>
</dbReference>
<evidence type="ECO:0000256" key="1">
    <source>
        <dbReference type="ARBA" id="ARBA00004370"/>
    </source>
</evidence>
<dbReference type="OrthoDB" id="10070851at2759"/>
<accession>A0A1U7LLN7</accession>
<dbReference type="Gene3D" id="1.20.1270.60">
    <property type="entry name" value="Arfaptin homology (AH) domain/BAR domain"/>
    <property type="match status" value="1"/>
</dbReference>
<dbReference type="PROSITE" id="PS51778">
    <property type="entry name" value="VAST"/>
    <property type="match status" value="1"/>
</dbReference>
<dbReference type="Gene3D" id="2.30.29.30">
    <property type="entry name" value="Pleckstrin-homology domain (PH domain)/Phosphotyrosine-binding domain (PTB)"/>
    <property type="match status" value="1"/>
</dbReference>
<dbReference type="PROSITE" id="PS50003">
    <property type="entry name" value="PH_DOMAIN"/>
    <property type="match status" value="1"/>
</dbReference>
<dbReference type="Pfam" id="PF16746">
    <property type="entry name" value="BAR_3"/>
    <property type="match status" value="1"/>
</dbReference>
<feature type="compositionally biased region" description="Acidic residues" evidence="5">
    <location>
        <begin position="739"/>
        <end position="750"/>
    </location>
</feature>
<feature type="transmembrane region" description="Helical" evidence="6">
    <location>
        <begin position="1038"/>
        <end position="1060"/>
    </location>
</feature>
<dbReference type="Pfam" id="PF16016">
    <property type="entry name" value="VASt"/>
    <property type="match status" value="1"/>
</dbReference>
<evidence type="ECO:0000313" key="10">
    <source>
        <dbReference type="Proteomes" id="UP000186594"/>
    </source>
</evidence>
<organism evidence="9 10">
    <name type="scientific">Neolecta irregularis (strain DAH-3)</name>
    <dbReference type="NCBI Taxonomy" id="1198029"/>
    <lineage>
        <taxon>Eukaryota</taxon>
        <taxon>Fungi</taxon>
        <taxon>Dikarya</taxon>
        <taxon>Ascomycota</taxon>
        <taxon>Taphrinomycotina</taxon>
        <taxon>Neolectales</taxon>
        <taxon>Neolectaceae</taxon>
        <taxon>Neolecta</taxon>
    </lineage>
</organism>
<dbReference type="PANTHER" id="PTHR14248">
    <property type="entry name" value="CYCLIN Y, ISOFORM A"/>
    <property type="match status" value="1"/>
</dbReference>
<dbReference type="GO" id="GO:0016020">
    <property type="term" value="C:membrane"/>
    <property type="evidence" value="ECO:0007669"/>
    <property type="project" value="UniProtKB-SubCell"/>
</dbReference>
<feature type="transmembrane region" description="Helical" evidence="6">
    <location>
        <begin position="1007"/>
        <end position="1026"/>
    </location>
</feature>
<evidence type="ECO:0000256" key="2">
    <source>
        <dbReference type="ARBA" id="ARBA00022692"/>
    </source>
</evidence>
<dbReference type="InterPro" id="IPR011993">
    <property type="entry name" value="PH-like_dom_sf"/>
</dbReference>
<dbReference type="OMA" id="TKVEWLW"/>
<evidence type="ECO:0000259" key="7">
    <source>
        <dbReference type="PROSITE" id="PS50003"/>
    </source>
</evidence>
<dbReference type="SUPFAM" id="SSF103657">
    <property type="entry name" value="BAR/IMD domain-like"/>
    <property type="match status" value="1"/>
</dbReference>
<protein>
    <submittedName>
        <fullName evidence="9">Putative PH domain-containing protein</fullName>
    </submittedName>
</protein>
<dbReference type="SMART" id="SM00233">
    <property type="entry name" value="PH"/>
    <property type="match status" value="1"/>
</dbReference>
<sequence>MDDVSPSLVAVGLREAALDSPTFRASVRYAEDQIQALEKHLESYVRMFRDFTAALLSLEESTQSILAKSIPSFLTEHLVGMLSAASKDAETRSGLHLAYNAAMGPSAADEHLIFQAKVNDNLIAESLSSFLRSDIKEMKESRRQFHHVQERYDNLLNRYHSQSKSKESSALREDAFQLFESRREYLQISLAYSSKIATFRASLNTVLVTSFGRSAITCSNQYAELGKSVAPVCDELSRILKWNEEMSKSHSSFEARLLDERTRLEEHAIERFTPPRDLGEYAVSTLVSPGGIDESELNGRPIKQGWLFVKTANANKSTRVTWVRRWVYIKDGMIGWLIPGQRGVEEGEKIGVLLCNAKTAVQEDRRFCFEVLTKNSGSVFQAETEGQLAEWLKTLELAKRAAVDVSSPQPHASMIIPPFYADFAAPDDRIEPVEQLKLGRSASEKEPVHTKISQKFEARHNKNRVISTSGSSLPQISQPRRITDLKFQGESSGLAPNTLISPPVSTELSGKAVVAASYGDVQNIPSGGLANYWGSTNWGLVSTVAQIDPGSDWILSGPEAVADSALLAREKQGVIRRSSIRGRPGSSDERKFPTGYPAELEKHDAQFRALFPGVRRDDFVLFVFRAAWRLNHFHHFSGRIYVTMNGIYLYSYCYGTIMMQSYPFSSIQTIKAFSGHLCDYLLLKSIGRKIKIHVYLDSIHTVQQRMDLILRNSKATDKLEIPEIFNRLRDFEDRGPLESADEEQVDESDPEPMSPHEDNTFAIKRVVRLKLPSEPMTCGCENHLDRIVYDGDFEISAKAMFHLMFGDNCRLWSGMYSSLVGSEDLEQQPWKSDGKLSRRAFQYNVGYEDSLNRKRRVPITENQCIEKRDEHLCYVITDSKHSWNLPHAESFILESKFCITHISKFKCKLKISVGIRWLKTYFGIKSLVSRAANTEVSDFAAQIVLITKAQVVQLKDRHDSSGIVRLFGAVGSQTEPIYFNADSETSKLTSDIDPTSPRLPIRARSTASLIIESLMSFGLIASSSIVQVSFTAYKATTVFLSAQWLLIAILGVSILVNLLLGGKSTVAFWSERSATVWLDSIGVKPNMRMSKAVYLQDLDDMIQQAQVPWSTNSTCFRKFQKIYIETDLNEDAKISTAAEYYNPATRRMATQILQSRQRLGALRHDVLVSLRMIAGIEKTLIKAEWENWLKEESLKCEQVSGDSLYNKELGRYCGDCLVDLAKLNGISEI</sequence>
<keyword evidence="2 6" id="KW-0812">Transmembrane</keyword>
<dbReference type="STRING" id="1198029.A0A1U7LLN7"/>
<proteinExistence type="predicted"/>
<comment type="caution">
    <text evidence="9">The sequence shown here is derived from an EMBL/GenBank/DDBJ whole genome shotgun (WGS) entry which is preliminary data.</text>
</comment>
<keyword evidence="4 6" id="KW-0472">Membrane</keyword>
<dbReference type="AlphaFoldDB" id="A0A1U7LLN7"/>
<evidence type="ECO:0000256" key="5">
    <source>
        <dbReference type="SAM" id="MobiDB-lite"/>
    </source>
</evidence>
<dbReference type="SUPFAM" id="SSF50729">
    <property type="entry name" value="PH domain-like"/>
    <property type="match status" value="1"/>
</dbReference>
<dbReference type="Pfam" id="PF00169">
    <property type="entry name" value="PH"/>
    <property type="match status" value="1"/>
</dbReference>